<evidence type="ECO:0000313" key="8">
    <source>
        <dbReference type="EMBL" id="TQD73119.1"/>
    </source>
</evidence>
<gene>
    <name evidence="8" type="ORF">C1H46_041343</name>
</gene>
<keyword evidence="9" id="KW-1185">Reference proteome</keyword>
<keyword evidence="3 6" id="KW-0568">Pathogenesis-related protein</keyword>
<dbReference type="GO" id="GO:0009738">
    <property type="term" value="P:abscisic acid-activated signaling pathway"/>
    <property type="evidence" value="ECO:0007669"/>
    <property type="project" value="InterPro"/>
</dbReference>
<evidence type="ECO:0000256" key="1">
    <source>
        <dbReference type="ARBA" id="ARBA00009744"/>
    </source>
</evidence>
<dbReference type="PROSITE" id="PS00451">
    <property type="entry name" value="PATHOGENESIS_BETVI"/>
    <property type="match status" value="1"/>
</dbReference>
<evidence type="ECO:0000256" key="6">
    <source>
        <dbReference type="RuleBase" id="RU000409"/>
    </source>
</evidence>
<dbReference type="InterPro" id="IPR050279">
    <property type="entry name" value="Plant_def-hormone_signal"/>
</dbReference>
<evidence type="ECO:0000256" key="5">
    <source>
        <dbReference type="ARBA" id="ARBA00078490"/>
    </source>
</evidence>
<dbReference type="FunFam" id="3.30.530.20:FF:000007">
    <property type="entry name" value="Major pollen allergen Bet v 1-A"/>
    <property type="match status" value="1"/>
</dbReference>
<dbReference type="InterPro" id="IPR024949">
    <property type="entry name" value="Bet_v_I_allergen"/>
</dbReference>
<proteinExistence type="inferred from homology"/>
<evidence type="ECO:0000313" key="9">
    <source>
        <dbReference type="Proteomes" id="UP000315295"/>
    </source>
</evidence>
<dbReference type="CDD" id="cd07816">
    <property type="entry name" value="Bet_v1-like"/>
    <property type="match status" value="1"/>
</dbReference>
<dbReference type="GO" id="GO:0005634">
    <property type="term" value="C:nucleus"/>
    <property type="evidence" value="ECO:0007669"/>
    <property type="project" value="TreeGrafter"/>
</dbReference>
<name>A0A540KG15_MALBA</name>
<accession>A0A540KG15</accession>
<dbReference type="GO" id="GO:0004864">
    <property type="term" value="F:protein phosphatase inhibitor activity"/>
    <property type="evidence" value="ECO:0007669"/>
    <property type="project" value="InterPro"/>
</dbReference>
<dbReference type="EMBL" id="VIEB01001327">
    <property type="protein sequence ID" value="TQD73119.1"/>
    <property type="molecule type" value="Genomic_DNA"/>
</dbReference>
<dbReference type="GO" id="GO:0038023">
    <property type="term" value="F:signaling receptor activity"/>
    <property type="evidence" value="ECO:0007669"/>
    <property type="project" value="InterPro"/>
</dbReference>
<dbReference type="Proteomes" id="UP000315295">
    <property type="component" value="Unassembled WGS sequence"/>
</dbReference>
<dbReference type="Pfam" id="PF00407">
    <property type="entry name" value="Bet_v_1"/>
    <property type="match status" value="1"/>
</dbReference>
<comment type="similarity">
    <text evidence="1 6">Belongs to the BetVI family.</text>
</comment>
<dbReference type="InterPro" id="IPR023393">
    <property type="entry name" value="START-like_dom_sf"/>
</dbReference>
<evidence type="ECO:0000256" key="3">
    <source>
        <dbReference type="ARBA" id="ARBA00023265"/>
    </source>
</evidence>
<evidence type="ECO:0000259" key="7">
    <source>
        <dbReference type="Pfam" id="PF00407"/>
    </source>
</evidence>
<evidence type="ECO:0000256" key="4">
    <source>
        <dbReference type="ARBA" id="ARBA00071156"/>
    </source>
</evidence>
<dbReference type="STRING" id="106549.A0A540KG15"/>
<dbReference type="InterPro" id="IPR000916">
    <property type="entry name" value="Bet_v_I/MLP"/>
</dbReference>
<reference evidence="8 9" key="1">
    <citation type="journal article" date="2019" name="G3 (Bethesda)">
        <title>Sequencing of a Wild Apple (Malus baccata) Genome Unravels the Differences Between Cultivated and Wild Apple Species Regarding Disease Resistance and Cold Tolerance.</title>
        <authorList>
            <person name="Chen X."/>
        </authorList>
    </citation>
    <scope>NUCLEOTIDE SEQUENCE [LARGE SCALE GENOMIC DNA]</scope>
    <source>
        <strain evidence="9">cv. Shandingzi</strain>
        <tissue evidence="8">Leaves</tissue>
    </source>
</reference>
<dbReference type="GO" id="GO:0005737">
    <property type="term" value="C:cytoplasm"/>
    <property type="evidence" value="ECO:0007669"/>
    <property type="project" value="TreeGrafter"/>
</dbReference>
<protein>
    <recommendedName>
        <fullName evidence="4">Major allergen Mal d 1</fullName>
    </recommendedName>
    <alternativeName>
        <fullName evidence="5">Allergen Mal d I</fullName>
    </alternativeName>
</protein>
<organism evidence="8 9">
    <name type="scientific">Malus baccata</name>
    <name type="common">Siberian crab apple</name>
    <name type="synonym">Pyrus baccata</name>
    <dbReference type="NCBI Taxonomy" id="106549"/>
    <lineage>
        <taxon>Eukaryota</taxon>
        <taxon>Viridiplantae</taxon>
        <taxon>Streptophyta</taxon>
        <taxon>Embryophyta</taxon>
        <taxon>Tracheophyta</taxon>
        <taxon>Spermatophyta</taxon>
        <taxon>Magnoliopsida</taxon>
        <taxon>eudicotyledons</taxon>
        <taxon>Gunneridae</taxon>
        <taxon>Pentapetalae</taxon>
        <taxon>rosids</taxon>
        <taxon>fabids</taxon>
        <taxon>Rosales</taxon>
        <taxon>Rosaceae</taxon>
        <taxon>Amygdaloideae</taxon>
        <taxon>Maleae</taxon>
        <taxon>Malus</taxon>
    </lineage>
</organism>
<dbReference type="GO" id="GO:0006952">
    <property type="term" value="P:defense response"/>
    <property type="evidence" value="ECO:0007669"/>
    <property type="project" value="UniProtKB-KW"/>
</dbReference>
<dbReference type="PANTHER" id="PTHR31213">
    <property type="entry name" value="OS08G0374000 PROTEIN-RELATED"/>
    <property type="match status" value="1"/>
</dbReference>
<sequence>MGVFTYESETTSVIPPARLFNATALDGDELIAKLAPQAVKSIEILEGDGGVGTVQKIIFGEGSTNGYVKKRIDVIDKDNFVYKYSMIEGDAISETIEKISYETTLVASGSGSIIKRTCHYHTKGDVEIHEEHLKASKEKSSHLLKLVENYLLEHQDAYN</sequence>
<dbReference type="AlphaFoldDB" id="A0A540KG15"/>
<dbReference type="SUPFAM" id="SSF55961">
    <property type="entry name" value="Bet v1-like"/>
    <property type="match status" value="1"/>
</dbReference>
<keyword evidence="2 6" id="KW-0611">Plant defense</keyword>
<dbReference type="PRINTS" id="PR00634">
    <property type="entry name" value="BETALLERGEN"/>
</dbReference>
<dbReference type="GO" id="GO:0010427">
    <property type="term" value="F:abscisic acid binding"/>
    <property type="evidence" value="ECO:0007669"/>
    <property type="project" value="InterPro"/>
</dbReference>
<feature type="domain" description="Bet v I/Major latex protein" evidence="7">
    <location>
        <begin position="1"/>
        <end position="154"/>
    </location>
</feature>
<dbReference type="PANTHER" id="PTHR31213:SF55">
    <property type="entry name" value="STRESS-INDUCED PROTEIN SAM22"/>
    <property type="match status" value="1"/>
</dbReference>
<evidence type="ECO:0000256" key="2">
    <source>
        <dbReference type="ARBA" id="ARBA00022821"/>
    </source>
</evidence>
<comment type="caution">
    <text evidence="8">The sequence shown here is derived from an EMBL/GenBank/DDBJ whole genome shotgun (WGS) entry which is preliminary data.</text>
</comment>
<dbReference type="Gene3D" id="3.30.530.20">
    <property type="match status" value="1"/>
</dbReference>